<dbReference type="InterPro" id="IPR027417">
    <property type="entry name" value="P-loop_NTPase"/>
</dbReference>
<dbReference type="OrthoDB" id="9802448at2"/>
<reference evidence="7" key="1">
    <citation type="submission" date="2016-10" db="EMBL/GenBank/DDBJ databases">
        <authorList>
            <person name="Varghese N."/>
            <person name="Submissions S."/>
        </authorList>
    </citation>
    <scope>NUCLEOTIDE SEQUENCE [LARGE SCALE GENOMIC DNA]</scope>
    <source>
        <strain evidence="7">DSM 24740</strain>
    </source>
</reference>
<keyword evidence="1" id="KW-0547">Nucleotide-binding</keyword>
<dbReference type="STRING" id="478744.SAMN05444359_12433"/>
<feature type="domain" description="DNA mismatch repair proteins mutS family" evidence="5">
    <location>
        <begin position="343"/>
        <end position="528"/>
    </location>
</feature>
<dbReference type="InParanoid" id="A0A1H9LHR7"/>
<evidence type="ECO:0000256" key="4">
    <source>
        <dbReference type="SAM" id="Phobius"/>
    </source>
</evidence>
<protein>
    <submittedName>
        <fullName evidence="6">MutS domain V</fullName>
    </submittedName>
</protein>
<dbReference type="InterPro" id="IPR045076">
    <property type="entry name" value="MutS"/>
</dbReference>
<evidence type="ECO:0000256" key="2">
    <source>
        <dbReference type="ARBA" id="ARBA00022840"/>
    </source>
</evidence>
<keyword evidence="3" id="KW-0238">DNA-binding</keyword>
<dbReference type="PANTHER" id="PTHR11361:SF152">
    <property type="entry name" value="DNA MISMATCH REPAIR PROTEIN"/>
    <property type="match status" value="1"/>
</dbReference>
<dbReference type="GO" id="GO:0005829">
    <property type="term" value="C:cytosol"/>
    <property type="evidence" value="ECO:0007669"/>
    <property type="project" value="TreeGrafter"/>
</dbReference>
<name>A0A1H9LHR7_9BACT</name>
<sequence>MWKKIKAIFLTGKHAREKKILDAWGQRKTRNYSLYYEKLFFDYQQHDYFIDQQSHDDLDFEKFFTFLDRTTSHIGQQCLYNELRSGQKSPADLQELERRIQALSQRENDALILKLHALRSNDDYLFPHIIHGQYPEASRFLPWIKGLQLLSFSLLLFGTLYPVLYIFFVPIMAVNLFIHYRHKANVGYYANMLSSLKKLHSVAKKISPNLDYLSEAEQTTIKKDLKKIASMLNRLSILKTEKLFKGEISSGFWYLAEVAKFMTLLDVTIFESLIKSVRKEKKAISSIYQLIGEADVALSVLALRQNLPFHCQPVFSTDPRLDVKSLYHPLLEAAVPNDLHLEEENLLITGSNMSGKSTFIKAINLNAISAQVLNTAFADTYRSTVWRFATSVNLEDDLESGSSYYLSEVDRIGEIIQYAKEEKPHLITIDEIFKGTNTIERVASAAAVLGYLAGTAALVIVSTHDLELAELLTSGFALYHFQEKVRDADLSFDYKIKPGVMTERNAIKVLSLAGYPPEVVEKAKNLAQIAYETTSTAPPTPPPSLR</sequence>
<dbReference type="SMART" id="SM00534">
    <property type="entry name" value="MUTSac"/>
    <property type="match status" value="1"/>
</dbReference>
<evidence type="ECO:0000256" key="1">
    <source>
        <dbReference type="ARBA" id="ARBA00022741"/>
    </source>
</evidence>
<keyword evidence="4" id="KW-1133">Transmembrane helix</keyword>
<keyword evidence="4" id="KW-0812">Transmembrane</keyword>
<dbReference type="EMBL" id="FOFB01000024">
    <property type="protein sequence ID" value="SER10665.1"/>
    <property type="molecule type" value="Genomic_DNA"/>
</dbReference>
<dbReference type="GO" id="GO:0140664">
    <property type="term" value="F:ATP-dependent DNA damage sensor activity"/>
    <property type="evidence" value="ECO:0007669"/>
    <property type="project" value="InterPro"/>
</dbReference>
<dbReference type="GO" id="GO:0005524">
    <property type="term" value="F:ATP binding"/>
    <property type="evidence" value="ECO:0007669"/>
    <property type="project" value="UniProtKB-KW"/>
</dbReference>
<keyword evidence="7" id="KW-1185">Reference proteome</keyword>
<dbReference type="AlphaFoldDB" id="A0A1H9LHR7"/>
<organism evidence="6 7">
    <name type="scientific">Neolewinella agarilytica</name>
    <dbReference type="NCBI Taxonomy" id="478744"/>
    <lineage>
        <taxon>Bacteria</taxon>
        <taxon>Pseudomonadati</taxon>
        <taxon>Bacteroidota</taxon>
        <taxon>Saprospiria</taxon>
        <taxon>Saprospirales</taxon>
        <taxon>Lewinellaceae</taxon>
        <taxon>Neolewinella</taxon>
    </lineage>
</organism>
<dbReference type="InterPro" id="IPR000432">
    <property type="entry name" value="DNA_mismatch_repair_MutS_C"/>
</dbReference>
<dbReference type="Gene3D" id="3.40.50.300">
    <property type="entry name" value="P-loop containing nucleotide triphosphate hydrolases"/>
    <property type="match status" value="1"/>
</dbReference>
<accession>A0A1H9LHR7</accession>
<dbReference type="RefSeq" id="WP_090171612.1">
    <property type="nucleotide sequence ID" value="NZ_FOFB01000024.1"/>
</dbReference>
<evidence type="ECO:0000313" key="6">
    <source>
        <dbReference type="EMBL" id="SER10665.1"/>
    </source>
</evidence>
<dbReference type="GO" id="GO:0030983">
    <property type="term" value="F:mismatched DNA binding"/>
    <property type="evidence" value="ECO:0007669"/>
    <property type="project" value="InterPro"/>
</dbReference>
<evidence type="ECO:0000259" key="5">
    <source>
        <dbReference type="SMART" id="SM00534"/>
    </source>
</evidence>
<dbReference type="Pfam" id="PF00488">
    <property type="entry name" value="MutS_V"/>
    <property type="match status" value="1"/>
</dbReference>
<proteinExistence type="predicted"/>
<evidence type="ECO:0000256" key="3">
    <source>
        <dbReference type="ARBA" id="ARBA00023125"/>
    </source>
</evidence>
<dbReference type="PANTHER" id="PTHR11361">
    <property type="entry name" value="DNA MISMATCH REPAIR PROTEIN MUTS FAMILY MEMBER"/>
    <property type="match status" value="1"/>
</dbReference>
<dbReference type="GO" id="GO:0006298">
    <property type="term" value="P:mismatch repair"/>
    <property type="evidence" value="ECO:0007669"/>
    <property type="project" value="InterPro"/>
</dbReference>
<keyword evidence="2" id="KW-0067">ATP-binding</keyword>
<dbReference type="Proteomes" id="UP000199021">
    <property type="component" value="Unassembled WGS sequence"/>
</dbReference>
<keyword evidence="4" id="KW-0472">Membrane</keyword>
<evidence type="ECO:0000313" key="7">
    <source>
        <dbReference type="Proteomes" id="UP000199021"/>
    </source>
</evidence>
<dbReference type="SUPFAM" id="SSF52540">
    <property type="entry name" value="P-loop containing nucleoside triphosphate hydrolases"/>
    <property type="match status" value="1"/>
</dbReference>
<feature type="transmembrane region" description="Helical" evidence="4">
    <location>
        <begin position="149"/>
        <end position="178"/>
    </location>
</feature>
<gene>
    <name evidence="6" type="ORF">SAMN05444359_12433</name>
</gene>